<keyword evidence="3" id="KW-1185">Reference proteome</keyword>
<protein>
    <submittedName>
        <fullName evidence="2">Uncharacterized protein</fullName>
    </submittedName>
</protein>
<keyword evidence="1" id="KW-0812">Transmembrane</keyword>
<dbReference type="Proteomes" id="UP000297245">
    <property type="component" value="Unassembled WGS sequence"/>
</dbReference>
<evidence type="ECO:0000313" key="3">
    <source>
        <dbReference type="Proteomes" id="UP000297245"/>
    </source>
</evidence>
<dbReference type="EMBL" id="ML179325">
    <property type="protein sequence ID" value="THU90814.1"/>
    <property type="molecule type" value="Genomic_DNA"/>
</dbReference>
<evidence type="ECO:0000313" key="2">
    <source>
        <dbReference type="EMBL" id="THU90814.1"/>
    </source>
</evidence>
<keyword evidence="1" id="KW-0472">Membrane</keyword>
<dbReference type="PROSITE" id="PS51257">
    <property type="entry name" value="PROKAR_LIPOPROTEIN"/>
    <property type="match status" value="1"/>
</dbReference>
<keyword evidence="1" id="KW-1133">Transmembrane helix</keyword>
<feature type="transmembrane region" description="Helical" evidence="1">
    <location>
        <begin position="31"/>
        <end position="52"/>
    </location>
</feature>
<sequence>MRMLQKLGSNWIGAIGLSSCVNLNFLNGGNILLTVLILSLNGVVLDCNGGGLPSRRSKNKYRLEKIEVLPLCIMFFTKSYEWNGYDGWLAFTRKKEQVIAARKTGMGEEEEEEEEEEK</sequence>
<feature type="transmembrane region" description="Helical" evidence="1">
    <location>
        <begin position="7"/>
        <end position="25"/>
    </location>
</feature>
<proteinExistence type="predicted"/>
<name>A0A4S8LNF6_DENBC</name>
<reference evidence="2 3" key="1">
    <citation type="journal article" date="2019" name="Nat. Ecol. Evol.">
        <title>Megaphylogeny resolves global patterns of mushroom evolution.</title>
        <authorList>
            <person name="Varga T."/>
            <person name="Krizsan K."/>
            <person name="Foldi C."/>
            <person name="Dima B."/>
            <person name="Sanchez-Garcia M."/>
            <person name="Sanchez-Ramirez S."/>
            <person name="Szollosi G.J."/>
            <person name="Szarkandi J.G."/>
            <person name="Papp V."/>
            <person name="Albert L."/>
            <person name="Andreopoulos W."/>
            <person name="Angelini C."/>
            <person name="Antonin V."/>
            <person name="Barry K.W."/>
            <person name="Bougher N.L."/>
            <person name="Buchanan P."/>
            <person name="Buyck B."/>
            <person name="Bense V."/>
            <person name="Catcheside P."/>
            <person name="Chovatia M."/>
            <person name="Cooper J."/>
            <person name="Damon W."/>
            <person name="Desjardin D."/>
            <person name="Finy P."/>
            <person name="Geml J."/>
            <person name="Haridas S."/>
            <person name="Hughes K."/>
            <person name="Justo A."/>
            <person name="Karasinski D."/>
            <person name="Kautmanova I."/>
            <person name="Kiss B."/>
            <person name="Kocsube S."/>
            <person name="Kotiranta H."/>
            <person name="LaButti K.M."/>
            <person name="Lechner B.E."/>
            <person name="Liimatainen K."/>
            <person name="Lipzen A."/>
            <person name="Lukacs Z."/>
            <person name="Mihaltcheva S."/>
            <person name="Morgado L.N."/>
            <person name="Niskanen T."/>
            <person name="Noordeloos M.E."/>
            <person name="Ohm R.A."/>
            <person name="Ortiz-Santana B."/>
            <person name="Ovrebo C."/>
            <person name="Racz N."/>
            <person name="Riley R."/>
            <person name="Savchenko A."/>
            <person name="Shiryaev A."/>
            <person name="Soop K."/>
            <person name="Spirin V."/>
            <person name="Szebenyi C."/>
            <person name="Tomsovsky M."/>
            <person name="Tulloss R.E."/>
            <person name="Uehling J."/>
            <person name="Grigoriev I.V."/>
            <person name="Vagvolgyi C."/>
            <person name="Papp T."/>
            <person name="Martin F.M."/>
            <person name="Miettinen O."/>
            <person name="Hibbett D.S."/>
            <person name="Nagy L.G."/>
        </authorList>
    </citation>
    <scope>NUCLEOTIDE SEQUENCE [LARGE SCALE GENOMIC DNA]</scope>
    <source>
        <strain evidence="2 3">CBS 962.96</strain>
    </source>
</reference>
<accession>A0A4S8LNF6</accession>
<organism evidence="2 3">
    <name type="scientific">Dendrothele bispora (strain CBS 962.96)</name>
    <dbReference type="NCBI Taxonomy" id="1314807"/>
    <lineage>
        <taxon>Eukaryota</taxon>
        <taxon>Fungi</taxon>
        <taxon>Dikarya</taxon>
        <taxon>Basidiomycota</taxon>
        <taxon>Agaricomycotina</taxon>
        <taxon>Agaricomycetes</taxon>
        <taxon>Agaricomycetidae</taxon>
        <taxon>Agaricales</taxon>
        <taxon>Agaricales incertae sedis</taxon>
        <taxon>Dendrothele</taxon>
    </lineage>
</organism>
<dbReference type="AlphaFoldDB" id="A0A4S8LNF6"/>
<gene>
    <name evidence="2" type="ORF">K435DRAFT_801761</name>
</gene>
<evidence type="ECO:0000256" key="1">
    <source>
        <dbReference type="SAM" id="Phobius"/>
    </source>
</evidence>